<protein>
    <submittedName>
        <fullName evidence="1">Uncharacterized protein</fullName>
    </submittedName>
</protein>
<organism evidence="1 2">
    <name type="scientific">Luteolibacter flavescens</name>
    <dbReference type="NCBI Taxonomy" id="1859460"/>
    <lineage>
        <taxon>Bacteria</taxon>
        <taxon>Pseudomonadati</taxon>
        <taxon>Verrucomicrobiota</taxon>
        <taxon>Verrucomicrobiia</taxon>
        <taxon>Verrucomicrobiales</taxon>
        <taxon>Verrucomicrobiaceae</taxon>
        <taxon>Luteolibacter</taxon>
    </lineage>
</organism>
<evidence type="ECO:0000313" key="1">
    <source>
        <dbReference type="EMBL" id="MCW1883952.1"/>
    </source>
</evidence>
<evidence type="ECO:0000313" key="2">
    <source>
        <dbReference type="Proteomes" id="UP001207930"/>
    </source>
</evidence>
<keyword evidence="2" id="KW-1185">Reference proteome</keyword>
<reference evidence="1 2" key="1">
    <citation type="submission" date="2022-10" db="EMBL/GenBank/DDBJ databases">
        <title>Luteolibacter flavescens strain MCCC 1K03193, whole genome shotgun sequencing project.</title>
        <authorList>
            <person name="Zhao G."/>
            <person name="Shen L."/>
        </authorList>
    </citation>
    <scope>NUCLEOTIDE SEQUENCE [LARGE SCALE GENOMIC DNA]</scope>
    <source>
        <strain evidence="1 2">MCCC 1K03193</strain>
    </source>
</reference>
<accession>A0ABT3FK60</accession>
<proteinExistence type="predicted"/>
<sequence length="127" mass="13967">MAGVEVTSPGLGVAGRLVPWSAILEIFVFKEDLYSVDEICLCFRIAEDGSVIRVYEDEDREAYEQVIALLPDPFSRGSDGLVFGGGLSCLCRESDDHLGEQRLDWPFHVEHEALSFLPTLAALHSPG</sequence>
<comment type="caution">
    <text evidence="1">The sequence shown here is derived from an EMBL/GenBank/DDBJ whole genome shotgun (WGS) entry which is preliminary data.</text>
</comment>
<dbReference type="RefSeq" id="WP_264499912.1">
    <property type="nucleotide sequence ID" value="NZ_JAPDDS010000002.1"/>
</dbReference>
<gene>
    <name evidence="1" type="ORF">OKA04_04380</name>
</gene>
<name>A0ABT3FK60_9BACT</name>
<dbReference type="Proteomes" id="UP001207930">
    <property type="component" value="Unassembled WGS sequence"/>
</dbReference>
<dbReference type="EMBL" id="JAPDDS010000002">
    <property type="protein sequence ID" value="MCW1883952.1"/>
    <property type="molecule type" value="Genomic_DNA"/>
</dbReference>